<dbReference type="EMBL" id="JBHSKX010000001">
    <property type="protein sequence ID" value="MFC5366513.1"/>
    <property type="molecule type" value="Genomic_DNA"/>
</dbReference>
<dbReference type="Gene3D" id="3.40.50.150">
    <property type="entry name" value="Vaccinia Virus protein VP39"/>
    <property type="match status" value="1"/>
</dbReference>
<evidence type="ECO:0000259" key="1">
    <source>
        <dbReference type="Pfam" id="PF13649"/>
    </source>
</evidence>
<dbReference type="SUPFAM" id="SSF53335">
    <property type="entry name" value="S-adenosyl-L-methionine-dependent methyltransferases"/>
    <property type="match status" value="1"/>
</dbReference>
<dbReference type="AlphaFoldDB" id="A0ABD5R9U7"/>
<dbReference type="EC" id="2.1.1.64" evidence="2"/>
<dbReference type="GO" id="GO:0061542">
    <property type="term" value="F:3-demethylubiquinol 3-O-methyltransferase activity"/>
    <property type="evidence" value="ECO:0007669"/>
    <property type="project" value="UniProtKB-EC"/>
</dbReference>
<dbReference type="Proteomes" id="UP001596201">
    <property type="component" value="Unassembled WGS sequence"/>
</dbReference>
<dbReference type="RefSeq" id="WP_227228144.1">
    <property type="nucleotide sequence ID" value="NZ_JAJCVJ010000001.1"/>
</dbReference>
<accession>A0ABD5R9U7</accession>
<dbReference type="GO" id="GO:0102208">
    <property type="term" value="F:2-polyprenyl-6-hydroxyphenol methylase activity"/>
    <property type="evidence" value="ECO:0007669"/>
    <property type="project" value="UniProtKB-EC"/>
</dbReference>
<name>A0ABD5R9U7_9EURY</name>
<keyword evidence="2" id="KW-0489">Methyltransferase</keyword>
<proteinExistence type="predicted"/>
<dbReference type="GO" id="GO:0032259">
    <property type="term" value="P:methylation"/>
    <property type="evidence" value="ECO:0007669"/>
    <property type="project" value="UniProtKB-KW"/>
</dbReference>
<dbReference type="Pfam" id="PF13649">
    <property type="entry name" value="Methyltransf_25"/>
    <property type="match status" value="1"/>
</dbReference>
<dbReference type="InterPro" id="IPR041698">
    <property type="entry name" value="Methyltransf_25"/>
</dbReference>
<evidence type="ECO:0000313" key="2">
    <source>
        <dbReference type="EMBL" id="MFC5366513.1"/>
    </source>
</evidence>
<gene>
    <name evidence="2" type="ORF">ACFPJ5_06140</name>
</gene>
<sequence length="242" mass="26743">MPVSSDGPDPLGRAMLDYAREEYDENCVYRDGDAVQDAAIREFYFLPESEWSERERRDVDSLSGPVLDLGCGAGRHTLALQDRGVEVLATDVSPHAVQAASERGVTHAVQMDMFDLRLPDDAYRSVLALGTQVTVAGSLGRLADFFAEVDRVTTDDATVLVDGYDPTDPTCADLLGYRADPREGLARRSFRFQYGDEFGDPIEMLLFSPERLRDALAGTAWRVADLLDADDFAHFRAVLEKA</sequence>
<protein>
    <submittedName>
        <fullName evidence="2">Class I SAM-dependent methyltransferase</fullName>
        <ecNumber evidence="2">2.1.1.222</ecNumber>
        <ecNumber evidence="2">2.1.1.64</ecNumber>
    </submittedName>
</protein>
<dbReference type="EC" id="2.1.1.222" evidence="2"/>
<feature type="domain" description="Methyltransferase" evidence="1">
    <location>
        <begin position="66"/>
        <end position="153"/>
    </location>
</feature>
<evidence type="ECO:0000313" key="3">
    <source>
        <dbReference type="Proteomes" id="UP001596201"/>
    </source>
</evidence>
<dbReference type="InterPro" id="IPR029063">
    <property type="entry name" value="SAM-dependent_MTases_sf"/>
</dbReference>
<organism evidence="2 3">
    <name type="scientific">Salinirubrum litoreum</name>
    <dbReference type="NCBI Taxonomy" id="1126234"/>
    <lineage>
        <taxon>Archaea</taxon>
        <taxon>Methanobacteriati</taxon>
        <taxon>Methanobacteriota</taxon>
        <taxon>Stenosarchaea group</taxon>
        <taxon>Halobacteria</taxon>
        <taxon>Halobacteriales</taxon>
        <taxon>Haloferacaceae</taxon>
        <taxon>Salinirubrum</taxon>
    </lineage>
</organism>
<comment type="caution">
    <text evidence="2">The sequence shown here is derived from an EMBL/GenBank/DDBJ whole genome shotgun (WGS) entry which is preliminary data.</text>
</comment>
<reference evidence="2 3" key="1">
    <citation type="journal article" date="2019" name="Int. J. Syst. Evol. Microbiol.">
        <title>The Global Catalogue of Microorganisms (GCM) 10K type strain sequencing project: providing services to taxonomists for standard genome sequencing and annotation.</title>
        <authorList>
            <consortium name="The Broad Institute Genomics Platform"/>
            <consortium name="The Broad Institute Genome Sequencing Center for Infectious Disease"/>
            <person name="Wu L."/>
            <person name="Ma J."/>
        </authorList>
    </citation>
    <scope>NUCLEOTIDE SEQUENCE [LARGE SCALE GENOMIC DNA]</scope>
    <source>
        <strain evidence="2 3">CGMCC 1.12237</strain>
    </source>
</reference>
<keyword evidence="2" id="KW-0808">Transferase</keyword>
<dbReference type="CDD" id="cd02440">
    <property type="entry name" value="AdoMet_MTases"/>
    <property type="match status" value="1"/>
</dbReference>
<keyword evidence="3" id="KW-1185">Reference proteome</keyword>